<dbReference type="AlphaFoldDB" id="A0A1H4A8W2"/>
<evidence type="ECO:0000313" key="3">
    <source>
        <dbReference type="Proteomes" id="UP000182257"/>
    </source>
</evidence>
<organism evidence="2 3">
    <name type="scientific">Xylanibacter ruminicola</name>
    <name type="common">Prevotella ruminicola</name>
    <dbReference type="NCBI Taxonomy" id="839"/>
    <lineage>
        <taxon>Bacteria</taxon>
        <taxon>Pseudomonadati</taxon>
        <taxon>Bacteroidota</taxon>
        <taxon>Bacteroidia</taxon>
        <taxon>Bacteroidales</taxon>
        <taxon>Prevotellaceae</taxon>
        <taxon>Xylanibacter</taxon>
    </lineage>
</organism>
<dbReference type="OrthoDB" id="9204554at2"/>
<evidence type="ECO:0000256" key="1">
    <source>
        <dbReference type="SAM" id="SignalP"/>
    </source>
</evidence>
<evidence type="ECO:0000313" key="2">
    <source>
        <dbReference type="EMBL" id="SEA32357.1"/>
    </source>
</evidence>
<protein>
    <submittedName>
        <fullName evidence="2">Uncharacterized protein</fullName>
    </submittedName>
</protein>
<accession>A0A1H4A8W2</accession>
<dbReference type="RefSeq" id="WP_074760600.1">
    <property type="nucleotide sequence ID" value="NZ_FNRF01000002.1"/>
</dbReference>
<proteinExistence type="predicted"/>
<dbReference type="Proteomes" id="UP000182257">
    <property type="component" value="Unassembled WGS sequence"/>
</dbReference>
<dbReference type="EMBL" id="FNRF01000002">
    <property type="protein sequence ID" value="SEA32357.1"/>
    <property type="molecule type" value="Genomic_DNA"/>
</dbReference>
<feature type="chain" id="PRO_5010332706" evidence="1">
    <location>
        <begin position="23"/>
        <end position="333"/>
    </location>
</feature>
<gene>
    <name evidence="2" type="ORF">SAMN05216462_1108</name>
</gene>
<keyword evidence="1" id="KW-0732">Signal</keyword>
<sequence length="333" mass="37751">MNKIFKSALVAILSIYSTHVFAEGTTINYRLASADETRKLMQGNTEYYAKMNQMDIDWRVRKEGSTLAELQTMAWQQTRDWTDAEREFMATIVGMITDSLNSIGCQLPVPSEIVFAKTTQAEEGGSAGYTIKNIIFLNETYLGMCLPNAERTAEINKIALMRFTELVAHELFHCVTRNSPAFRQKMYALIGFTVMDHDITFPDAITQRMGINPDVEHLDNYAYFTINGTKRRCELILLFDKSWAEASAEKGNQIVFFQFVKPGLVPLDDMSKVYDVTEASDFWTVVGHNTEYVISPEECMADNFSYAVVRGINPATPYNSPQLIQNIITALKR</sequence>
<reference evidence="2 3" key="1">
    <citation type="submission" date="2016-10" db="EMBL/GenBank/DDBJ databases">
        <authorList>
            <person name="de Groot N.N."/>
        </authorList>
    </citation>
    <scope>NUCLEOTIDE SEQUENCE [LARGE SCALE GENOMIC DNA]</scope>
    <source>
        <strain evidence="2 3">D31d</strain>
    </source>
</reference>
<feature type="signal peptide" evidence="1">
    <location>
        <begin position="1"/>
        <end position="22"/>
    </location>
</feature>
<name>A0A1H4A8W2_XYLRU</name>